<evidence type="ECO:0000256" key="2">
    <source>
        <dbReference type="ARBA" id="ARBA00004370"/>
    </source>
</evidence>
<comment type="similarity">
    <text evidence="4 14">Belongs to the cytochrome P450 family.</text>
</comment>
<dbReference type="Gene3D" id="1.10.630.10">
    <property type="entry name" value="Cytochrome P450"/>
    <property type="match status" value="1"/>
</dbReference>
<keyword evidence="5 13" id="KW-0349">Heme</keyword>
<dbReference type="SUPFAM" id="SSF48264">
    <property type="entry name" value="Cytochrome P450"/>
    <property type="match status" value="1"/>
</dbReference>
<dbReference type="InterPro" id="IPR017972">
    <property type="entry name" value="Cyt_P450_CS"/>
</dbReference>
<evidence type="ECO:0000256" key="3">
    <source>
        <dbReference type="ARBA" id="ARBA00004685"/>
    </source>
</evidence>
<keyword evidence="12 15" id="KW-0472">Membrane</keyword>
<keyword evidence="10 13" id="KW-0408">Iron</keyword>
<dbReference type="InterPro" id="IPR001128">
    <property type="entry name" value="Cyt_P450"/>
</dbReference>
<dbReference type="InterPro" id="IPR050121">
    <property type="entry name" value="Cytochrome_P450_monoxygenase"/>
</dbReference>
<dbReference type="PANTHER" id="PTHR24305:SF237">
    <property type="entry name" value="CYTOCHROME P450 MONOOXYGENASE ATNE-RELATED"/>
    <property type="match status" value="1"/>
</dbReference>
<dbReference type="GO" id="GO:0020037">
    <property type="term" value="F:heme binding"/>
    <property type="evidence" value="ECO:0007669"/>
    <property type="project" value="InterPro"/>
</dbReference>
<dbReference type="CDD" id="cd11061">
    <property type="entry name" value="CYP67-like"/>
    <property type="match status" value="1"/>
</dbReference>
<evidence type="ECO:0000313" key="17">
    <source>
        <dbReference type="Proteomes" id="UP000756132"/>
    </source>
</evidence>
<comment type="cofactor">
    <cofactor evidence="1 13">
        <name>heme</name>
        <dbReference type="ChEBI" id="CHEBI:30413"/>
    </cofactor>
</comment>
<dbReference type="PRINTS" id="PR00463">
    <property type="entry name" value="EP450I"/>
</dbReference>
<gene>
    <name evidence="16" type="ORF">CLAFUR5_03167</name>
</gene>
<dbReference type="KEGG" id="ffu:CLAFUR5_03167"/>
<dbReference type="OMA" id="NICGQMP"/>
<evidence type="ECO:0000256" key="1">
    <source>
        <dbReference type="ARBA" id="ARBA00001971"/>
    </source>
</evidence>
<reference evidence="16" key="1">
    <citation type="submission" date="2021-12" db="EMBL/GenBank/DDBJ databases">
        <authorList>
            <person name="Zaccaron A."/>
            <person name="Stergiopoulos I."/>
        </authorList>
    </citation>
    <scope>NUCLEOTIDE SEQUENCE</scope>
    <source>
        <strain evidence="16">Race5_Kim</strain>
    </source>
</reference>
<reference evidence="16" key="2">
    <citation type="journal article" date="2022" name="Microb. Genom.">
        <title>A chromosome-scale genome assembly of the tomato pathogen Cladosporium fulvum reveals a compartmentalized genome architecture and the presence of a dispensable chromosome.</title>
        <authorList>
            <person name="Zaccaron A.Z."/>
            <person name="Chen L.H."/>
            <person name="Samaras A."/>
            <person name="Stergiopoulos I."/>
        </authorList>
    </citation>
    <scope>NUCLEOTIDE SEQUENCE</scope>
    <source>
        <strain evidence="16">Race5_Kim</strain>
    </source>
</reference>
<evidence type="ECO:0000256" key="11">
    <source>
        <dbReference type="ARBA" id="ARBA00023033"/>
    </source>
</evidence>
<evidence type="ECO:0000256" key="14">
    <source>
        <dbReference type="RuleBase" id="RU000461"/>
    </source>
</evidence>
<evidence type="ECO:0000256" key="5">
    <source>
        <dbReference type="ARBA" id="ARBA00022617"/>
    </source>
</evidence>
<dbReference type="PRINTS" id="PR00385">
    <property type="entry name" value="P450"/>
</dbReference>
<keyword evidence="9 14" id="KW-0560">Oxidoreductase</keyword>
<evidence type="ECO:0000256" key="12">
    <source>
        <dbReference type="ARBA" id="ARBA00023136"/>
    </source>
</evidence>
<feature type="transmembrane region" description="Helical" evidence="15">
    <location>
        <begin position="78"/>
        <end position="97"/>
    </location>
</feature>
<feature type="binding site" description="axial binding residue" evidence="13">
    <location>
        <position position="528"/>
    </location>
    <ligand>
        <name>heme</name>
        <dbReference type="ChEBI" id="CHEBI:30413"/>
    </ligand>
    <ligandPart>
        <name>Fe</name>
        <dbReference type="ChEBI" id="CHEBI:18248"/>
    </ligandPart>
</feature>
<comment type="subcellular location">
    <subcellularLocation>
        <location evidence="2">Membrane</location>
    </subcellularLocation>
</comment>
<dbReference type="GO" id="GO:0016020">
    <property type="term" value="C:membrane"/>
    <property type="evidence" value="ECO:0007669"/>
    <property type="project" value="UniProtKB-SubCell"/>
</dbReference>
<protein>
    <submittedName>
        <fullName evidence="16">Cytochrome P450 monooxygenase atnE</fullName>
    </submittedName>
</protein>
<dbReference type="GeneID" id="71983045"/>
<dbReference type="RefSeq" id="XP_047757454.1">
    <property type="nucleotide sequence ID" value="XM_047902315.1"/>
</dbReference>
<dbReference type="GO" id="GO:1902181">
    <property type="term" value="P:verruculogen biosynthetic process"/>
    <property type="evidence" value="ECO:0007669"/>
    <property type="project" value="UniProtKB-ARBA"/>
</dbReference>
<keyword evidence="7 13" id="KW-0479">Metal-binding</keyword>
<evidence type="ECO:0000256" key="15">
    <source>
        <dbReference type="SAM" id="Phobius"/>
    </source>
</evidence>
<dbReference type="EMBL" id="CP090164">
    <property type="protein sequence ID" value="UJO13088.1"/>
    <property type="molecule type" value="Genomic_DNA"/>
</dbReference>
<dbReference type="Proteomes" id="UP000756132">
    <property type="component" value="Chromosome 2"/>
</dbReference>
<dbReference type="GO" id="GO:0004497">
    <property type="term" value="F:monooxygenase activity"/>
    <property type="evidence" value="ECO:0007669"/>
    <property type="project" value="UniProtKB-KW"/>
</dbReference>
<sequence length="599" mass="67236">MANLPSIAEMRQFAYATVEKLPETTQRLLQAIASTSEQLHHVLAKGSHYCHELMSSRPELAGLLGTCTNSFQCLSSMAILGVLVATIAAYVVYQLYFHPLANYPGPLLGRLTQWYNVYHAYVGDKHILFYHLHQKHGTVVRFSPNSLSINDPVALKTIYAHGANVQKSVFYKCFRAAPQAISTLLATEKQHHARKRRIMGQAFSDTALRGFEQYVLGHTQDLVDRIGGVVGGSGLEKAGWSAPLDMANWCNWLVFDIMGDLVFGRSFGTLGEKPENRQGIFLLGRAARRNYTVAAMPALLYTRLEEYLPLLRGLYQDRCKYLAFGKKQVMERTKEQGQNGSPVVETGRRDIFSFLLHAKDPESGEGMPMPELWMEGNTLIVAGSDTTSTTLAATLYYLLHNPNTLTRLEREIRSTFTSSTEICTGPRMQSCTYLRACIDESMRLTPAVGGVLPREVLKGGLSIPSLGLHVPSGIDVGVPIYAIHHHSEYVIEPFKFDPSRWLGEKGHPQDKEALHAVFNPFSIGHRACLGKPLVYMELNIAIARLVWEYDTRLSEEQHVSGFIKKEIGTGKRQPGEYQLQDWFMSRNEGPWAEFRRREV</sequence>
<evidence type="ECO:0000256" key="13">
    <source>
        <dbReference type="PIRSR" id="PIRSR602401-1"/>
    </source>
</evidence>
<keyword evidence="6 15" id="KW-0812">Transmembrane</keyword>
<comment type="pathway">
    <text evidence="3">Mycotoxin biosynthesis.</text>
</comment>
<organism evidence="16 17">
    <name type="scientific">Passalora fulva</name>
    <name type="common">Tomato leaf mold</name>
    <name type="synonym">Cladosporium fulvum</name>
    <dbReference type="NCBI Taxonomy" id="5499"/>
    <lineage>
        <taxon>Eukaryota</taxon>
        <taxon>Fungi</taxon>
        <taxon>Dikarya</taxon>
        <taxon>Ascomycota</taxon>
        <taxon>Pezizomycotina</taxon>
        <taxon>Dothideomycetes</taxon>
        <taxon>Dothideomycetidae</taxon>
        <taxon>Mycosphaerellales</taxon>
        <taxon>Mycosphaerellaceae</taxon>
        <taxon>Fulvia</taxon>
    </lineage>
</organism>
<evidence type="ECO:0000256" key="10">
    <source>
        <dbReference type="ARBA" id="ARBA00023004"/>
    </source>
</evidence>
<evidence type="ECO:0000256" key="4">
    <source>
        <dbReference type="ARBA" id="ARBA00010617"/>
    </source>
</evidence>
<keyword evidence="17" id="KW-1185">Reference proteome</keyword>
<dbReference type="FunFam" id="1.10.630.10:FF:000063">
    <property type="entry name" value="Cytochrome P450 monooxygenase"/>
    <property type="match status" value="1"/>
</dbReference>
<evidence type="ECO:0000256" key="9">
    <source>
        <dbReference type="ARBA" id="ARBA00023002"/>
    </source>
</evidence>
<name>A0A9Q8LAC8_PASFU</name>
<dbReference type="Pfam" id="PF00067">
    <property type="entry name" value="p450"/>
    <property type="match status" value="1"/>
</dbReference>
<dbReference type="PROSITE" id="PS00086">
    <property type="entry name" value="CYTOCHROME_P450"/>
    <property type="match status" value="1"/>
</dbReference>
<keyword evidence="11 14" id="KW-0503">Monooxygenase</keyword>
<dbReference type="InterPro" id="IPR036396">
    <property type="entry name" value="Cyt_P450_sf"/>
</dbReference>
<evidence type="ECO:0000313" key="16">
    <source>
        <dbReference type="EMBL" id="UJO13088.1"/>
    </source>
</evidence>
<dbReference type="GO" id="GO:0005506">
    <property type="term" value="F:iron ion binding"/>
    <property type="evidence" value="ECO:0007669"/>
    <property type="project" value="InterPro"/>
</dbReference>
<dbReference type="InterPro" id="IPR002401">
    <property type="entry name" value="Cyt_P450_E_grp-I"/>
</dbReference>
<proteinExistence type="inferred from homology"/>
<keyword evidence="8 15" id="KW-1133">Transmembrane helix</keyword>
<dbReference type="PANTHER" id="PTHR24305">
    <property type="entry name" value="CYTOCHROME P450"/>
    <property type="match status" value="1"/>
</dbReference>
<evidence type="ECO:0000256" key="8">
    <source>
        <dbReference type="ARBA" id="ARBA00022989"/>
    </source>
</evidence>
<accession>A0A9Q8LAC8</accession>
<dbReference type="AlphaFoldDB" id="A0A9Q8LAC8"/>
<evidence type="ECO:0000256" key="6">
    <source>
        <dbReference type="ARBA" id="ARBA00022692"/>
    </source>
</evidence>
<dbReference type="OrthoDB" id="1470350at2759"/>
<dbReference type="GO" id="GO:0016705">
    <property type="term" value="F:oxidoreductase activity, acting on paired donors, with incorporation or reduction of molecular oxygen"/>
    <property type="evidence" value="ECO:0007669"/>
    <property type="project" value="InterPro"/>
</dbReference>
<evidence type="ECO:0000256" key="7">
    <source>
        <dbReference type="ARBA" id="ARBA00022723"/>
    </source>
</evidence>